<sequence length="259" mass="28906">MRIGFFDSGIGGLTVLNEAIKQCKGEDFLYFADTLHVPYGPKSKEEVLEGVKHSVQMMVDENIKALVIACNTATSIAANELRRTYDIPIIGMEPAAKPAIQISQPLGKRVLVFATELTLKQTKYAELITEIDHDSIVDSLPLPELVEFCEQLNFDQDELTAFFQKKLAHFDLSQYGTIVLGCTHFPYFKSVLRRFLPPHIQLVDGSAGTVKQLKHVLSAQSILNTEGTGHIKFMCSTHDVDYIMKMQQGLAVLQGMEEE</sequence>
<dbReference type="EMBL" id="LILC01000013">
    <property type="protein sequence ID" value="KOO46190.1"/>
    <property type="molecule type" value="Genomic_DNA"/>
</dbReference>
<dbReference type="RefSeq" id="WP_053401261.1">
    <property type="nucleotide sequence ID" value="NZ_LILC01000013.1"/>
</dbReference>
<dbReference type="PROSITE" id="PS00923">
    <property type="entry name" value="ASP_GLU_RACEMASE_1"/>
    <property type="match status" value="1"/>
</dbReference>
<comment type="function">
    <text evidence="7">Provides the (R)-glutamate required for cell wall biosynthesis.</text>
</comment>
<dbReference type="GO" id="GO:0008881">
    <property type="term" value="F:glutamate racemase activity"/>
    <property type="evidence" value="ECO:0007669"/>
    <property type="project" value="UniProtKB-UniRule"/>
</dbReference>
<dbReference type="OrthoDB" id="9801055at2"/>
<evidence type="ECO:0000256" key="7">
    <source>
        <dbReference type="HAMAP-Rule" id="MF_00258"/>
    </source>
</evidence>
<feature type="active site" description="Proton donor/acceptor" evidence="7">
    <location>
        <position position="182"/>
    </location>
</feature>
<dbReference type="GO" id="GO:0009252">
    <property type="term" value="P:peptidoglycan biosynthetic process"/>
    <property type="evidence" value="ECO:0007669"/>
    <property type="project" value="UniProtKB-UniRule"/>
</dbReference>
<evidence type="ECO:0000256" key="4">
    <source>
        <dbReference type="ARBA" id="ARBA00022984"/>
    </source>
</evidence>
<dbReference type="InterPro" id="IPR018187">
    <property type="entry name" value="Asp/Glu_racemase_AS_1"/>
</dbReference>
<dbReference type="PATRIC" id="fig|284581.3.peg.2083"/>
<dbReference type="SUPFAM" id="SSF53681">
    <property type="entry name" value="Aspartate/glutamate racemase"/>
    <property type="match status" value="2"/>
</dbReference>
<keyword evidence="6 7" id="KW-0961">Cell wall biogenesis/degradation</keyword>
<feature type="binding site" evidence="7">
    <location>
        <begin position="71"/>
        <end position="72"/>
    </location>
    <ligand>
        <name>substrate</name>
    </ligand>
</feature>
<dbReference type="InterPro" id="IPR004391">
    <property type="entry name" value="Glu_race"/>
</dbReference>
<evidence type="ECO:0000313" key="8">
    <source>
        <dbReference type="EMBL" id="KOO46190.1"/>
    </source>
</evidence>
<protein>
    <recommendedName>
        <fullName evidence="2 7">Glutamate racemase</fullName>
        <ecNumber evidence="2 7">5.1.1.3</ecNumber>
    </recommendedName>
</protein>
<reference evidence="9" key="1">
    <citation type="submission" date="2015-08" db="EMBL/GenBank/DDBJ databases">
        <title>Fjat-14210 dsm16467.</title>
        <authorList>
            <person name="Liu B."/>
            <person name="Wang J."/>
            <person name="Zhu Y."/>
            <person name="Liu G."/>
            <person name="Chen Q."/>
            <person name="Chen Z."/>
            <person name="Lan J."/>
            <person name="Che J."/>
            <person name="Ge C."/>
            <person name="Shi H."/>
            <person name="Pan Z."/>
            <person name="Liu X."/>
        </authorList>
    </citation>
    <scope>NUCLEOTIDE SEQUENCE [LARGE SCALE GENOMIC DNA]</scope>
    <source>
        <strain evidence="9">DSM 16467</strain>
    </source>
</reference>
<keyword evidence="5 7" id="KW-0413">Isomerase</keyword>
<keyword evidence="4 7" id="KW-0573">Peptidoglycan synthesis</keyword>
<dbReference type="AlphaFoldDB" id="A0A0M0L535"/>
<evidence type="ECO:0000313" key="9">
    <source>
        <dbReference type="Proteomes" id="UP000037558"/>
    </source>
</evidence>
<feature type="binding site" evidence="7">
    <location>
        <begin position="39"/>
        <end position="40"/>
    </location>
    <ligand>
        <name>substrate</name>
    </ligand>
</feature>
<comment type="pathway">
    <text evidence="7">Cell wall biogenesis; peptidoglycan biosynthesis.</text>
</comment>
<gene>
    <name evidence="7" type="primary">murI</name>
    <name evidence="8" type="ORF">AMD01_10015</name>
</gene>
<dbReference type="EC" id="5.1.1.3" evidence="2 7"/>
<feature type="binding site" evidence="7">
    <location>
        <begin position="7"/>
        <end position="8"/>
    </location>
    <ligand>
        <name>substrate</name>
    </ligand>
</feature>
<comment type="similarity">
    <text evidence="7">Belongs to the aspartate/glutamate racemases family.</text>
</comment>
<dbReference type="Gene3D" id="3.40.50.1860">
    <property type="match status" value="2"/>
</dbReference>
<dbReference type="NCBIfam" id="TIGR00067">
    <property type="entry name" value="glut_race"/>
    <property type="match status" value="1"/>
</dbReference>
<dbReference type="Proteomes" id="UP000037558">
    <property type="component" value="Unassembled WGS sequence"/>
</dbReference>
<proteinExistence type="inferred from homology"/>
<dbReference type="UniPathway" id="UPA00219"/>
<evidence type="ECO:0000256" key="5">
    <source>
        <dbReference type="ARBA" id="ARBA00023235"/>
    </source>
</evidence>
<dbReference type="Pfam" id="PF01177">
    <property type="entry name" value="Asp_Glu_race"/>
    <property type="match status" value="1"/>
</dbReference>
<accession>A0A0M0L535</accession>
<comment type="catalytic activity">
    <reaction evidence="1 7">
        <text>L-glutamate = D-glutamate</text>
        <dbReference type="Rhea" id="RHEA:12813"/>
        <dbReference type="ChEBI" id="CHEBI:29985"/>
        <dbReference type="ChEBI" id="CHEBI:29986"/>
        <dbReference type="EC" id="5.1.1.3"/>
    </reaction>
</comment>
<dbReference type="PANTHER" id="PTHR21198">
    <property type="entry name" value="GLUTAMATE RACEMASE"/>
    <property type="match status" value="1"/>
</dbReference>
<feature type="active site" description="Proton donor/acceptor" evidence="7">
    <location>
        <position position="70"/>
    </location>
</feature>
<dbReference type="InterPro" id="IPR015942">
    <property type="entry name" value="Asp/Glu/hydantoin_racemase"/>
</dbReference>
<name>A0A0M0L535_9BACI</name>
<evidence type="ECO:0000256" key="2">
    <source>
        <dbReference type="ARBA" id="ARBA00013090"/>
    </source>
</evidence>
<keyword evidence="3 7" id="KW-0133">Cell shape</keyword>
<feature type="binding site" evidence="7">
    <location>
        <begin position="183"/>
        <end position="184"/>
    </location>
    <ligand>
        <name>substrate</name>
    </ligand>
</feature>
<dbReference type="HAMAP" id="MF_00258">
    <property type="entry name" value="Glu_racemase"/>
    <property type="match status" value="1"/>
</dbReference>
<dbReference type="InterPro" id="IPR001920">
    <property type="entry name" value="Asp/Glu_race"/>
</dbReference>
<evidence type="ECO:0000256" key="6">
    <source>
        <dbReference type="ARBA" id="ARBA00023316"/>
    </source>
</evidence>
<organism evidence="8 9">
    <name type="scientific">Priestia koreensis</name>
    <dbReference type="NCBI Taxonomy" id="284581"/>
    <lineage>
        <taxon>Bacteria</taxon>
        <taxon>Bacillati</taxon>
        <taxon>Bacillota</taxon>
        <taxon>Bacilli</taxon>
        <taxon>Bacillales</taxon>
        <taxon>Bacillaceae</taxon>
        <taxon>Priestia</taxon>
    </lineage>
</organism>
<dbReference type="PANTHER" id="PTHR21198:SF3">
    <property type="entry name" value="GLUTAMATE RACEMASE"/>
    <property type="match status" value="1"/>
</dbReference>
<evidence type="ECO:0000256" key="1">
    <source>
        <dbReference type="ARBA" id="ARBA00001602"/>
    </source>
</evidence>
<dbReference type="STRING" id="284581.AMD01_10015"/>
<dbReference type="GO" id="GO:0008360">
    <property type="term" value="P:regulation of cell shape"/>
    <property type="evidence" value="ECO:0007669"/>
    <property type="project" value="UniProtKB-KW"/>
</dbReference>
<comment type="caution">
    <text evidence="8">The sequence shown here is derived from an EMBL/GenBank/DDBJ whole genome shotgun (WGS) entry which is preliminary data.</text>
</comment>
<keyword evidence="9" id="KW-1185">Reference proteome</keyword>
<dbReference type="GO" id="GO:0071555">
    <property type="term" value="P:cell wall organization"/>
    <property type="evidence" value="ECO:0007669"/>
    <property type="project" value="UniProtKB-KW"/>
</dbReference>
<evidence type="ECO:0000256" key="3">
    <source>
        <dbReference type="ARBA" id="ARBA00022960"/>
    </source>
</evidence>